<dbReference type="Pfam" id="PF19305">
    <property type="entry name" value="MmgE_PrpD_C"/>
    <property type="match status" value="1"/>
</dbReference>
<accession>A0A031JQZ5</accession>
<dbReference type="InterPro" id="IPR042183">
    <property type="entry name" value="MmgE/PrpD_sf_1"/>
</dbReference>
<comment type="similarity">
    <text evidence="1">Belongs to the PrpD family.</text>
</comment>
<dbReference type="Pfam" id="PF03972">
    <property type="entry name" value="MmgE_PrpD_N"/>
    <property type="match status" value="1"/>
</dbReference>
<dbReference type="Gene3D" id="3.30.1330.120">
    <property type="entry name" value="2-methylcitrate dehydratase PrpD"/>
    <property type="match status" value="1"/>
</dbReference>
<dbReference type="eggNOG" id="COG2079">
    <property type="taxonomic scope" value="Bacteria"/>
</dbReference>
<evidence type="ECO:0000256" key="1">
    <source>
        <dbReference type="ARBA" id="ARBA00006174"/>
    </source>
</evidence>
<dbReference type="Gene3D" id="1.10.4100.10">
    <property type="entry name" value="2-methylcitrate dehydratase PrpD"/>
    <property type="match status" value="1"/>
</dbReference>
<dbReference type="GO" id="GO:0016829">
    <property type="term" value="F:lyase activity"/>
    <property type="evidence" value="ECO:0007669"/>
    <property type="project" value="InterPro"/>
</dbReference>
<dbReference type="PANTHER" id="PTHR16943">
    <property type="entry name" value="2-METHYLCITRATE DEHYDRATASE-RELATED"/>
    <property type="match status" value="1"/>
</dbReference>
<sequence length="473" mass="49523">MAPTSSSLASFAVRQAVDEATCAASARAILDTLAVIAAGHREDPVTRVASALRYANGGDAMPSLGGEGAYRQEDAALVYGTASHALDYDDVCMLAICHPSAPVVAALLAAAPWDDLTGPALCEAHAIGTEVMIRIGQAVGFRHYELGFHSTATMGVFGATAAVARLRGLDTETTATALAIAASLSSGLRLNFGTMVKPLHVGIAAANALRAVAWASADVEASHGDLFAAGGVLEAFSGGTQRTWPESLSLGAPFAIARPGFEQKRYPCCYMLHKIIALGIEASTAGLRLGDVARLRIEMPRGGTRPLIYPRPVSGREAMFSAPYTLLVALNEGNVGFASFTDDAVARQHIRSRFEDVTVEEVGDDLRTAAQVGEAPVCLELQLKDGSVRRFERHAAPGSPGDPLSSTELRAKWVDCLARARAVAETGGTDQAAAALYDEGLDRLRAGNLAPWLNAVWNQFGCASDTLHNGVLG</sequence>
<dbReference type="PANTHER" id="PTHR16943:SF8">
    <property type="entry name" value="2-METHYLCITRATE DEHYDRATASE"/>
    <property type="match status" value="1"/>
</dbReference>
<dbReference type="AlphaFoldDB" id="A0A031JQZ5"/>
<feature type="domain" description="MmgE/PrpD N-terminal" evidence="2">
    <location>
        <begin position="8"/>
        <end position="241"/>
    </location>
</feature>
<protein>
    <submittedName>
        <fullName evidence="4">MmgE/PrpD family protein</fullName>
    </submittedName>
</protein>
<dbReference type="InterPro" id="IPR036148">
    <property type="entry name" value="MmgE/PrpD_sf"/>
</dbReference>
<gene>
    <name evidence="4" type="ORF">BV97_04098</name>
</gene>
<evidence type="ECO:0000313" key="4">
    <source>
        <dbReference type="EMBL" id="EZP79335.1"/>
    </source>
</evidence>
<dbReference type="SUPFAM" id="SSF103378">
    <property type="entry name" value="2-methylcitrate dehydratase PrpD"/>
    <property type="match status" value="1"/>
</dbReference>
<dbReference type="InterPro" id="IPR045337">
    <property type="entry name" value="MmgE_PrpD_C"/>
</dbReference>
<dbReference type="RefSeq" id="WP_051587042.1">
    <property type="nucleotide sequence ID" value="NZ_JFYZ01000027.1"/>
</dbReference>
<feature type="domain" description="MmgE/PrpD C-terminal" evidence="3">
    <location>
        <begin position="266"/>
        <end position="420"/>
    </location>
</feature>
<dbReference type="Proteomes" id="UP000024329">
    <property type="component" value="Unassembled WGS sequence"/>
</dbReference>
<evidence type="ECO:0000313" key="5">
    <source>
        <dbReference type="Proteomes" id="UP000024329"/>
    </source>
</evidence>
<dbReference type="InterPro" id="IPR005656">
    <property type="entry name" value="MmgE_PrpD"/>
</dbReference>
<reference evidence="4 5" key="1">
    <citation type="submission" date="2014-03" db="EMBL/GenBank/DDBJ databases">
        <title>Whole genome sequence of Novosphingobium resinovorum KF1.</title>
        <authorList>
            <person name="Gan H.M."/>
            <person name="Gan H.Y."/>
            <person name="Chew T.H."/>
            <person name="Savka M.A."/>
        </authorList>
    </citation>
    <scope>NUCLEOTIDE SEQUENCE [LARGE SCALE GENOMIC DNA]</scope>
    <source>
        <strain evidence="4 5">KF1</strain>
    </source>
</reference>
<dbReference type="InterPro" id="IPR045336">
    <property type="entry name" value="MmgE_PrpD_N"/>
</dbReference>
<organism evidence="4 5">
    <name type="scientific">Novosphingobium resinovorum</name>
    <dbReference type="NCBI Taxonomy" id="158500"/>
    <lineage>
        <taxon>Bacteria</taxon>
        <taxon>Pseudomonadati</taxon>
        <taxon>Pseudomonadota</taxon>
        <taxon>Alphaproteobacteria</taxon>
        <taxon>Sphingomonadales</taxon>
        <taxon>Sphingomonadaceae</taxon>
        <taxon>Novosphingobium</taxon>
    </lineage>
</organism>
<evidence type="ECO:0000259" key="3">
    <source>
        <dbReference type="Pfam" id="PF19305"/>
    </source>
</evidence>
<comment type="caution">
    <text evidence="4">The sequence shown here is derived from an EMBL/GenBank/DDBJ whole genome shotgun (WGS) entry which is preliminary data.</text>
</comment>
<evidence type="ECO:0000259" key="2">
    <source>
        <dbReference type="Pfam" id="PF03972"/>
    </source>
</evidence>
<dbReference type="InterPro" id="IPR042188">
    <property type="entry name" value="MmgE/PrpD_sf_2"/>
</dbReference>
<proteinExistence type="inferred from homology"/>
<dbReference type="EMBL" id="JFYZ01000027">
    <property type="protein sequence ID" value="EZP79335.1"/>
    <property type="molecule type" value="Genomic_DNA"/>
</dbReference>
<name>A0A031JQZ5_9SPHN</name>
<dbReference type="PATRIC" id="fig|158500.4.peg.4165"/>